<evidence type="ECO:0000313" key="3">
    <source>
        <dbReference type="Proteomes" id="UP000248806"/>
    </source>
</evidence>
<dbReference type="SUPFAM" id="SSF52317">
    <property type="entry name" value="Class I glutamine amidotransferase-like"/>
    <property type="match status" value="1"/>
</dbReference>
<keyword evidence="2" id="KW-0645">Protease</keyword>
<dbReference type="EMBL" id="QKUF01000002">
    <property type="protein sequence ID" value="PZW34516.1"/>
    <property type="molecule type" value="Genomic_DNA"/>
</dbReference>
<dbReference type="OrthoDB" id="6003696at2"/>
<organism evidence="2 3">
    <name type="scientific">Thermosporothrix hazakensis</name>
    <dbReference type="NCBI Taxonomy" id="644383"/>
    <lineage>
        <taxon>Bacteria</taxon>
        <taxon>Bacillati</taxon>
        <taxon>Chloroflexota</taxon>
        <taxon>Ktedonobacteria</taxon>
        <taxon>Ktedonobacterales</taxon>
        <taxon>Thermosporotrichaceae</taxon>
        <taxon>Thermosporothrix</taxon>
    </lineage>
</organism>
<dbReference type="CDD" id="cd03140">
    <property type="entry name" value="GATase1_PfpI_3"/>
    <property type="match status" value="1"/>
</dbReference>
<dbReference type="Proteomes" id="UP000248806">
    <property type="component" value="Unassembled WGS sequence"/>
</dbReference>
<proteinExistence type="predicted"/>
<feature type="domain" description="DJ-1/PfpI" evidence="1">
    <location>
        <begin position="4"/>
        <end position="167"/>
    </location>
</feature>
<accession>A0A326UB78</accession>
<dbReference type="GO" id="GO:0005737">
    <property type="term" value="C:cytoplasm"/>
    <property type="evidence" value="ECO:0007669"/>
    <property type="project" value="TreeGrafter"/>
</dbReference>
<comment type="caution">
    <text evidence="2">The sequence shown here is derived from an EMBL/GenBank/DDBJ whole genome shotgun (WGS) entry which is preliminary data.</text>
</comment>
<evidence type="ECO:0000313" key="2">
    <source>
        <dbReference type="EMBL" id="PZW34516.1"/>
    </source>
</evidence>
<dbReference type="GO" id="GO:0008233">
    <property type="term" value="F:peptidase activity"/>
    <property type="evidence" value="ECO:0007669"/>
    <property type="project" value="UniProtKB-KW"/>
</dbReference>
<keyword evidence="2" id="KW-0378">Hydrolase</keyword>
<dbReference type="PANTHER" id="PTHR48094:SF19">
    <property type="entry name" value="DJ-1_PFPI DOMAIN-CONTAINING PROTEIN"/>
    <property type="match status" value="1"/>
</dbReference>
<protein>
    <submittedName>
        <fullName evidence="2">Putative intracellular protease/amidase</fullName>
    </submittedName>
</protein>
<evidence type="ECO:0000259" key="1">
    <source>
        <dbReference type="Pfam" id="PF01965"/>
    </source>
</evidence>
<dbReference type="AlphaFoldDB" id="A0A326UB78"/>
<dbReference type="Gene3D" id="3.40.50.880">
    <property type="match status" value="1"/>
</dbReference>
<name>A0A326UB78_THEHA</name>
<dbReference type="InterPro" id="IPR002818">
    <property type="entry name" value="DJ-1/PfpI"/>
</dbReference>
<keyword evidence="3" id="KW-1185">Reference proteome</keyword>
<dbReference type="InterPro" id="IPR050325">
    <property type="entry name" value="Prot/Nucl_acid_deglycase"/>
</dbReference>
<dbReference type="Pfam" id="PF01965">
    <property type="entry name" value="DJ-1_PfpI"/>
    <property type="match status" value="1"/>
</dbReference>
<dbReference type="GO" id="GO:0006508">
    <property type="term" value="P:proteolysis"/>
    <property type="evidence" value="ECO:0007669"/>
    <property type="project" value="UniProtKB-KW"/>
</dbReference>
<reference evidence="2 3" key="1">
    <citation type="submission" date="2018-06" db="EMBL/GenBank/DDBJ databases">
        <title>Genomic Encyclopedia of Archaeal and Bacterial Type Strains, Phase II (KMG-II): from individual species to whole genera.</title>
        <authorList>
            <person name="Goeker M."/>
        </authorList>
    </citation>
    <scope>NUCLEOTIDE SEQUENCE [LARGE SCALE GENOMIC DNA]</scope>
    <source>
        <strain evidence="2 3">ATCC BAA-1881</strain>
    </source>
</reference>
<sequence length="201" mass="21719">MKVVHLFVYPTLADWEYGYAVAGLNTFSGGRYQVKTVGMSREPVVSLGGVTIVPDMTLAELTPEESSMLILPGGEGWETGMYGDALEMAQRFLAAGVPVAAICGATAGLASVGLLNERKHTSNAPEFVKIGAYRGEALYQAERAVADGKLITAGGVSPLEFAREIFQMLELFSEDALEAWYMLYKTGESRYFIALQQAMQA</sequence>
<dbReference type="PANTHER" id="PTHR48094">
    <property type="entry name" value="PROTEIN/NUCLEIC ACID DEGLYCASE DJ-1-RELATED"/>
    <property type="match status" value="1"/>
</dbReference>
<dbReference type="RefSeq" id="WP_111320122.1">
    <property type="nucleotide sequence ID" value="NZ_BIFX01000001.1"/>
</dbReference>
<dbReference type="InterPro" id="IPR029062">
    <property type="entry name" value="Class_I_gatase-like"/>
</dbReference>
<gene>
    <name evidence="2" type="ORF">EI42_01353</name>
</gene>